<name>A0A9W9KGE2_9EURO</name>
<dbReference type="SMART" id="SM00220">
    <property type="entry name" value="S_TKc"/>
    <property type="match status" value="1"/>
</dbReference>
<dbReference type="OrthoDB" id="346907at2759"/>
<dbReference type="AlphaFoldDB" id="A0A9W9KGE2"/>
<evidence type="ECO:0000259" key="1">
    <source>
        <dbReference type="PROSITE" id="PS50011"/>
    </source>
</evidence>
<organism evidence="2 3">
    <name type="scientific">Penicillium alfredii</name>
    <dbReference type="NCBI Taxonomy" id="1506179"/>
    <lineage>
        <taxon>Eukaryota</taxon>
        <taxon>Fungi</taxon>
        <taxon>Dikarya</taxon>
        <taxon>Ascomycota</taxon>
        <taxon>Pezizomycotina</taxon>
        <taxon>Eurotiomycetes</taxon>
        <taxon>Eurotiomycetidae</taxon>
        <taxon>Eurotiales</taxon>
        <taxon>Aspergillaceae</taxon>
        <taxon>Penicillium</taxon>
    </lineage>
</organism>
<dbReference type="GO" id="GO:0005634">
    <property type="term" value="C:nucleus"/>
    <property type="evidence" value="ECO:0007669"/>
    <property type="project" value="TreeGrafter"/>
</dbReference>
<dbReference type="GeneID" id="81392681"/>
<dbReference type="InterPro" id="IPR011009">
    <property type="entry name" value="Kinase-like_dom_sf"/>
</dbReference>
<reference evidence="2" key="2">
    <citation type="journal article" date="2023" name="IMA Fungus">
        <title>Comparative genomic study of the Penicillium genus elucidates a diverse pangenome and 15 lateral gene transfer events.</title>
        <authorList>
            <person name="Petersen C."/>
            <person name="Sorensen T."/>
            <person name="Nielsen M.R."/>
            <person name="Sondergaard T.E."/>
            <person name="Sorensen J.L."/>
            <person name="Fitzpatrick D.A."/>
            <person name="Frisvad J.C."/>
            <person name="Nielsen K.L."/>
        </authorList>
    </citation>
    <scope>NUCLEOTIDE SEQUENCE</scope>
    <source>
        <strain evidence="2">IBT 34128</strain>
    </source>
</reference>
<dbReference type="GO" id="GO:0044773">
    <property type="term" value="P:mitotic DNA damage checkpoint signaling"/>
    <property type="evidence" value="ECO:0007669"/>
    <property type="project" value="TreeGrafter"/>
</dbReference>
<dbReference type="EMBL" id="JAPMSZ010000004">
    <property type="protein sequence ID" value="KAJ5105584.1"/>
    <property type="molecule type" value="Genomic_DNA"/>
</dbReference>
<dbReference type="RefSeq" id="XP_056514580.1">
    <property type="nucleotide sequence ID" value="XM_056653513.1"/>
</dbReference>
<evidence type="ECO:0000313" key="3">
    <source>
        <dbReference type="Proteomes" id="UP001141434"/>
    </source>
</evidence>
<dbReference type="Gene3D" id="1.10.510.10">
    <property type="entry name" value="Transferase(Phosphotransferase) domain 1"/>
    <property type="match status" value="1"/>
</dbReference>
<sequence length="400" mass="44713">MGIFGCSWDEILGGSNPVDAVDWVAIVYISIFNDPTYHHGTLEERDLVKGEQDLYDLSEHDLTRILKTNYPEAEARADGYGFTSANSCEEKTVGFTGPLKASTLQVALAVLETVGQPQDHQNVVVKNTSVPADSMADAAERWDMLQDGVSMLQGAEYQRQVYELPGGPKYFVNAVDWYFYLPLRVAALLTPRYPTGDLEQVLDRTWPDGFYYRNWEAFRDFLVGVQILHDKLGITHRDLKPANPLVKENHGGYLITDFDFATTKRTISGQQHVGSPIYKAPEADLKEKNAVSEKMDVFSVTQIMLKVLGLCPPESRVKKGNDPAKQVWKAAKRLESPMGTKSAISGILKAQRDNVPGMNVAHLNEWVQLASKGLCRPQDRLNINQFIEEFDKTLKVTAGM</sequence>
<dbReference type="Proteomes" id="UP001141434">
    <property type="component" value="Unassembled WGS sequence"/>
</dbReference>
<proteinExistence type="predicted"/>
<dbReference type="SUPFAM" id="SSF56112">
    <property type="entry name" value="Protein kinase-like (PK-like)"/>
    <property type="match status" value="1"/>
</dbReference>
<keyword evidence="3" id="KW-1185">Reference proteome</keyword>
<dbReference type="Pfam" id="PF00069">
    <property type="entry name" value="Pkinase"/>
    <property type="match status" value="1"/>
</dbReference>
<feature type="domain" description="Protein kinase" evidence="1">
    <location>
        <begin position="1"/>
        <end position="394"/>
    </location>
</feature>
<dbReference type="InterPro" id="IPR000719">
    <property type="entry name" value="Prot_kinase_dom"/>
</dbReference>
<dbReference type="PANTHER" id="PTHR44167:SF24">
    <property type="entry name" value="SERINE_THREONINE-PROTEIN KINASE CHK2"/>
    <property type="match status" value="1"/>
</dbReference>
<dbReference type="PANTHER" id="PTHR44167">
    <property type="entry name" value="OVARIAN-SPECIFIC SERINE/THREONINE-PROTEIN KINASE LOK-RELATED"/>
    <property type="match status" value="1"/>
</dbReference>
<gene>
    <name evidence="2" type="ORF">NUU61_002931</name>
</gene>
<reference evidence="2" key="1">
    <citation type="submission" date="2022-11" db="EMBL/GenBank/DDBJ databases">
        <authorList>
            <person name="Petersen C."/>
        </authorList>
    </citation>
    <scope>NUCLEOTIDE SEQUENCE</scope>
    <source>
        <strain evidence="2">IBT 34128</strain>
    </source>
</reference>
<dbReference type="PROSITE" id="PS50011">
    <property type="entry name" value="PROTEIN_KINASE_DOM"/>
    <property type="match status" value="1"/>
</dbReference>
<comment type="caution">
    <text evidence="2">The sequence shown here is derived from an EMBL/GenBank/DDBJ whole genome shotgun (WGS) entry which is preliminary data.</text>
</comment>
<evidence type="ECO:0000313" key="2">
    <source>
        <dbReference type="EMBL" id="KAJ5105584.1"/>
    </source>
</evidence>
<dbReference type="GO" id="GO:0004674">
    <property type="term" value="F:protein serine/threonine kinase activity"/>
    <property type="evidence" value="ECO:0007669"/>
    <property type="project" value="TreeGrafter"/>
</dbReference>
<protein>
    <recommendedName>
        <fullName evidence="1">Protein kinase domain-containing protein</fullName>
    </recommendedName>
</protein>
<accession>A0A9W9KGE2</accession>
<dbReference type="GO" id="GO:0005524">
    <property type="term" value="F:ATP binding"/>
    <property type="evidence" value="ECO:0007669"/>
    <property type="project" value="InterPro"/>
</dbReference>